<organism evidence="2">
    <name type="scientific">Arundo donax</name>
    <name type="common">Giant reed</name>
    <name type="synonym">Donax arundinaceus</name>
    <dbReference type="NCBI Taxonomy" id="35708"/>
    <lineage>
        <taxon>Eukaryota</taxon>
        <taxon>Viridiplantae</taxon>
        <taxon>Streptophyta</taxon>
        <taxon>Embryophyta</taxon>
        <taxon>Tracheophyta</taxon>
        <taxon>Spermatophyta</taxon>
        <taxon>Magnoliopsida</taxon>
        <taxon>Liliopsida</taxon>
        <taxon>Poales</taxon>
        <taxon>Poaceae</taxon>
        <taxon>PACMAD clade</taxon>
        <taxon>Arundinoideae</taxon>
        <taxon>Arundineae</taxon>
        <taxon>Arundo</taxon>
    </lineage>
</organism>
<protein>
    <submittedName>
        <fullName evidence="2">Uncharacterized protein</fullName>
    </submittedName>
</protein>
<accession>A0A0A9G2I4</accession>
<proteinExistence type="predicted"/>
<dbReference type="EMBL" id="GBRH01178596">
    <property type="protein sequence ID" value="JAE19300.1"/>
    <property type="molecule type" value="Transcribed_RNA"/>
</dbReference>
<feature type="compositionally biased region" description="Basic and acidic residues" evidence="1">
    <location>
        <begin position="56"/>
        <end position="70"/>
    </location>
</feature>
<reference evidence="2" key="2">
    <citation type="journal article" date="2015" name="Data Brief">
        <title>Shoot transcriptome of the giant reed, Arundo donax.</title>
        <authorList>
            <person name="Barrero R.A."/>
            <person name="Guerrero F.D."/>
            <person name="Moolhuijzen P."/>
            <person name="Goolsby J.A."/>
            <person name="Tidwell J."/>
            <person name="Bellgard S.E."/>
            <person name="Bellgard M.I."/>
        </authorList>
    </citation>
    <scope>NUCLEOTIDE SEQUENCE</scope>
    <source>
        <tissue evidence="2">Shoot tissue taken approximately 20 cm above the soil surface</tissue>
    </source>
</reference>
<feature type="region of interest" description="Disordered" evidence="1">
    <location>
        <begin position="50"/>
        <end position="179"/>
    </location>
</feature>
<evidence type="ECO:0000256" key="1">
    <source>
        <dbReference type="SAM" id="MobiDB-lite"/>
    </source>
</evidence>
<feature type="region of interest" description="Disordered" evidence="1">
    <location>
        <begin position="1"/>
        <end position="37"/>
    </location>
</feature>
<evidence type="ECO:0000313" key="2">
    <source>
        <dbReference type="EMBL" id="JAE19300.1"/>
    </source>
</evidence>
<feature type="compositionally biased region" description="Low complexity" evidence="1">
    <location>
        <begin position="114"/>
        <end position="136"/>
    </location>
</feature>
<feature type="compositionally biased region" description="Polar residues" evidence="1">
    <location>
        <begin position="1"/>
        <end position="11"/>
    </location>
</feature>
<sequence length="179" mass="19173">MADAASSSTALVVTRPQVGGAELQRGGAAFGETGRSRRWRAWRPVGRAWARRARRPAADAREVEGRRAEGRALSPSSLPVAPPWPHSPCRPPRGPPQSSWSALRLAELRRASLRRAGSPGRARRLASCLASRCAAAPHRHRGPTTSPWAPPPRRPTAHHPASDGNRVVGLRTGGEAVAR</sequence>
<dbReference type="AlphaFoldDB" id="A0A0A9G2I4"/>
<feature type="compositionally biased region" description="Pro residues" evidence="1">
    <location>
        <begin position="80"/>
        <end position="95"/>
    </location>
</feature>
<feature type="compositionally biased region" description="Low complexity" evidence="1">
    <location>
        <begin position="96"/>
        <end position="105"/>
    </location>
</feature>
<name>A0A0A9G2I4_ARUDO</name>
<reference evidence="2" key="1">
    <citation type="submission" date="2014-09" db="EMBL/GenBank/DDBJ databases">
        <authorList>
            <person name="Magalhaes I.L.F."/>
            <person name="Oliveira U."/>
            <person name="Santos F.R."/>
            <person name="Vidigal T.H.D.A."/>
            <person name="Brescovit A.D."/>
            <person name="Santos A.J."/>
        </authorList>
    </citation>
    <scope>NUCLEOTIDE SEQUENCE</scope>
    <source>
        <tissue evidence="2">Shoot tissue taken approximately 20 cm above the soil surface</tissue>
    </source>
</reference>